<dbReference type="EMBL" id="STFF01000004">
    <property type="protein sequence ID" value="THU38007.1"/>
    <property type="molecule type" value="Genomic_DNA"/>
</dbReference>
<dbReference type="SMART" id="SM00060">
    <property type="entry name" value="FN3"/>
    <property type="match status" value="1"/>
</dbReference>
<dbReference type="InterPro" id="IPR002508">
    <property type="entry name" value="MurNAc-LAA_cat"/>
</dbReference>
<feature type="domain" description="Fibronectin type-III" evidence="5">
    <location>
        <begin position="546"/>
        <end position="638"/>
    </location>
</feature>
<dbReference type="InterPro" id="IPR013783">
    <property type="entry name" value="Ig-like_fold"/>
</dbReference>
<evidence type="ECO:0000256" key="2">
    <source>
        <dbReference type="ARBA" id="ARBA00011901"/>
    </source>
</evidence>
<organism evidence="6 7">
    <name type="scientific">Niastella caeni</name>
    <dbReference type="NCBI Taxonomy" id="2569763"/>
    <lineage>
        <taxon>Bacteria</taxon>
        <taxon>Pseudomonadati</taxon>
        <taxon>Bacteroidota</taxon>
        <taxon>Chitinophagia</taxon>
        <taxon>Chitinophagales</taxon>
        <taxon>Chitinophagaceae</taxon>
        <taxon>Niastella</taxon>
    </lineage>
</organism>
<dbReference type="SUPFAM" id="SSF53187">
    <property type="entry name" value="Zn-dependent exopeptidases"/>
    <property type="match status" value="1"/>
</dbReference>
<name>A0A4S8HR89_9BACT</name>
<evidence type="ECO:0000256" key="4">
    <source>
        <dbReference type="SAM" id="SignalP"/>
    </source>
</evidence>
<dbReference type="InterPro" id="IPR033803">
    <property type="entry name" value="CBD-like_Golvesin-Xly"/>
</dbReference>
<reference evidence="6 7" key="1">
    <citation type="submission" date="2019-04" db="EMBL/GenBank/DDBJ databases">
        <title>Niastella caeni sp. nov., isolated from activated sludge.</title>
        <authorList>
            <person name="Sheng M."/>
        </authorList>
    </citation>
    <scope>NUCLEOTIDE SEQUENCE [LARGE SCALE GENOMIC DNA]</scope>
    <source>
        <strain evidence="6 7">HX-2-15</strain>
    </source>
</reference>
<evidence type="ECO:0000256" key="3">
    <source>
        <dbReference type="ARBA" id="ARBA00022801"/>
    </source>
</evidence>
<dbReference type="RefSeq" id="WP_136577963.1">
    <property type="nucleotide sequence ID" value="NZ_STFF01000004.1"/>
</dbReference>
<dbReference type="EC" id="3.5.1.28" evidence="2"/>
<sequence>MRKLYLILLCIIHNVTSFAQSDSTIVHHVNKLIAHEPSIRMRADSIIKVNGDLQVYFNTDRSYVQGSISETESEGLNELLVHLITDTDSRNVLLLAKDKATGKYKTLDYFVKTPAIEKYKAVKNNDPFPDKQGKAAAAQARVIPGVGQPIATGALSGKTVWLSPGHGWHNTGTGFITQRGTTNQLVEDFITAETIDYYLLNYLTNAGANVWSVRERDMNTSEIIVNNDDGAPAYTETGTWNTGTAVGYGGTYRTNTANASATAKAIFKPTVTANGLYWVSVRYISGANRATDVQYIVKHAGGTTTYKVNQEIHGDTWVYLGQFYFFAGGDYNVTISNQSTDASQAIIADAVRLGGGIGQTPDCINGGAASGRPRFEESARQFARYQGHPTCREDVTVRPVYSEWELSKGGNEIDNAVYVSFHTNAGGGTGTETYRYNGAGSSQPNITPGSTQLRDSIHKQLVADLRAGWRSTWVDRGVKTANFGELRELLTVPGTLVELGFHDHTGDAADMREPEFRRLAARATYKGIVKFFNYRDGVPVVFLPEEPTHVAARNTGNSTIRISWKAPVSGGIYGHPATGYRVYVSENGRGFGDGINVTDTGYTFSGTADKTYFFKITAVNAGGESFASGVVAAHTPLHSGGNYQPVKYLLVDGFDRIDASAMLLKFESSALGNVRRMVLDKMNNYSYMVEHGKGLASCDVAFDGIQNEVVTSGNAGLSNYFAVDWFLGEESTSPRTFEATEKTAIKNYLDNGGRLLLSGAEIGWDIGRTASVNADTSFYKNYLKAVYVSDDAGTYNFNGTTGFFNGGSGTFGNGVNGYYDVDYADVLGTTGGSELVLNYSTGTGAGVGYKGQFRVLYFGFPIEAIINDNVRNNLICESVDYLAEADNNSLFVLTGKQGRSGNKLQWITGPEINTAHYRLERSTDGKNFKTITGPIKPMGSAAEGYKYDVDDNDINTTAYYRVVTTDKNNKQTISNLAIIQNEQQQKMFVLNNPARGDIRLKIQGTGSFRLTLVNAAGQTVYQTNVNAVNSRNVVIPAGKLNKGIYWLSANVNNQKLETVKILIQ</sequence>
<dbReference type="Pfam" id="PF01520">
    <property type="entry name" value="Amidase_3"/>
    <property type="match status" value="1"/>
</dbReference>
<dbReference type="InterPro" id="IPR036116">
    <property type="entry name" value="FN3_sf"/>
</dbReference>
<dbReference type="InterPro" id="IPR050695">
    <property type="entry name" value="N-acetylmuramoyl_amidase_3"/>
</dbReference>
<evidence type="ECO:0000256" key="1">
    <source>
        <dbReference type="ARBA" id="ARBA00001561"/>
    </source>
</evidence>
<dbReference type="CDD" id="cd00063">
    <property type="entry name" value="FN3"/>
    <property type="match status" value="1"/>
</dbReference>
<dbReference type="CDD" id="cd02696">
    <property type="entry name" value="MurNAc-LAA"/>
    <property type="match status" value="1"/>
</dbReference>
<keyword evidence="3" id="KW-0378">Hydrolase</keyword>
<comment type="catalytic activity">
    <reaction evidence="1">
        <text>Hydrolyzes the link between N-acetylmuramoyl residues and L-amino acid residues in certain cell-wall glycopeptides.</text>
        <dbReference type="EC" id="3.5.1.28"/>
    </reaction>
</comment>
<dbReference type="SMART" id="SM00646">
    <property type="entry name" value="Ami_3"/>
    <property type="match status" value="1"/>
</dbReference>
<comment type="caution">
    <text evidence="6">The sequence shown here is derived from an EMBL/GenBank/DDBJ whole genome shotgun (WGS) entry which is preliminary data.</text>
</comment>
<dbReference type="Pfam" id="PF00041">
    <property type="entry name" value="fn3"/>
    <property type="match status" value="1"/>
</dbReference>
<dbReference type="Pfam" id="PF25275">
    <property type="entry name" value="Golvesin_C"/>
    <property type="match status" value="1"/>
</dbReference>
<dbReference type="GO" id="GO:0009253">
    <property type="term" value="P:peptidoglycan catabolic process"/>
    <property type="evidence" value="ECO:0007669"/>
    <property type="project" value="InterPro"/>
</dbReference>
<accession>A0A4S8HR89</accession>
<dbReference type="GO" id="GO:0008745">
    <property type="term" value="F:N-acetylmuramoyl-L-alanine amidase activity"/>
    <property type="evidence" value="ECO:0007669"/>
    <property type="project" value="UniProtKB-EC"/>
</dbReference>
<dbReference type="GO" id="GO:0030288">
    <property type="term" value="C:outer membrane-bounded periplasmic space"/>
    <property type="evidence" value="ECO:0007669"/>
    <property type="project" value="TreeGrafter"/>
</dbReference>
<dbReference type="Gene3D" id="2.60.40.10">
    <property type="entry name" value="Immunoglobulins"/>
    <property type="match status" value="2"/>
</dbReference>
<proteinExistence type="predicted"/>
<gene>
    <name evidence="6" type="ORF">FAM09_15075</name>
</gene>
<dbReference type="Proteomes" id="UP000306918">
    <property type="component" value="Unassembled WGS sequence"/>
</dbReference>
<evidence type="ECO:0000313" key="6">
    <source>
        <dbReference type="EMBL" id="THU38007.1"/>
    </source>
</evidence>
<dbReference type="PANTHER" id="PTHR30404">
    <property type="entry name" value="N-ACETYLMURAMOYL-L-ALANINE AMIDASE"/>
    <property type="match status" value="1"/>
</dbReference>
<protein>
    <recommendedName>
        <fullName evidence="2">N-acetylmuramoyl-L-alanine amidase</fullName>
        <ecNumber evidence="2">3.5.1.28</ecNumber>
    </recommendedName>
</protein>
<dbReference type="PROSITE" id="PS50853">
    <property type="entry name" value="FN3"/>
    <property type="match status" value="1"/>
</dbReference>
<dbReference type="InterPro" id="IPR003961">
    <property type="entry name" value="FN3_dom"/>
</dbReference>
<evidence type="ECO:0000313" key="7">
    <source>
        <dbReference type="Proteomes" id="UP000306918"/>
    </source>
</evidence>
<feature type="chain" id="PRO_5020744397" description="N-acetylmuramoyl-L-alanine amidase" evidence="4">
    <location>
        <begin position="20"/>
        <end position="1064"/>
    </location>
</feature>
<dbReference type="Gene3D" id="3.40.630.40">
    <property type="entry name" value="Zn-dependent exopeptidases"/>
    <property type="match status" value="1"/>
</dbReference>
<dbReference type="OrthoDB" id="719733at2"/>
<keyword evidence="4" id="KW-0732">Signal</keyword>
<evidence type="ECO:0000259" key="5">
    <source>
        <dbReference type="PROSITE" id="PS50853"/>
    </source>
</evidence>
<keyword evidence="7" id="KW-1185">Reference proteome</keyword>
<dbReference type="SUPFAM" id="SSF49265">
    <property type="entry name" value="Fibronectin type III"/>
    <property type="match status" value="1"/>
</dbReference>
<dbReference type="PANTHER" id="PTHR30404:SF0">
    <property type="entry name" value="N-ACETYLMURAMOYL-L-ALANINE AMIDASE AMIC"/>
    <property type="match status" value="1"/>
</dbReference>
<feature type="signal peptide" evidence="4">
    <location>
        <begin position="1"/>
        <end position="19"/>
    </location>
</feature>
<dbReference type="AlphaFoldDB" id="A0A4S8HR89"/>